<dbReference type="EMBL" id="OU503036">
    <property type="protein sequence ID" value="CAI9753087.1"/>
    <property type="molecule type" value="Genomic_DNA"/>
</dbReference>
<dbReference type="GO" id="GO:0005737">
    <property type="term" value="C:cytoplasm"/>
    <property type="evidence" value="ECO:0007669"/>
    <property type="project" value="TreeGrafter"/>
</dbReference>
<dbReference type="InterPro" id="IPR007145">
    <property type="entry name" value="MAP65_Ase1_PRC1"/>
</dbReference>
<dbReference type="GO" id="GO:0005874">
    <property type="term" value="C:microtubule"/>
    <property type="evidence" value="ECO:0007669"/>
    <property type="project" value="UniProtKB-KW"/>
</dbReference>
<dbReference type="PANTHER" id="PTHR19321">
    <property type="entry name" value="PROTEIN REGULATOR OF CYTOKINESIS 1 PRC1-RELATED"/>
    <property type="match status" value="1"/>
</dbReference>
<evidence type="ECO:0000313" key="5">
    <source>
        <dbReference type="EMBL" id="CAI9753087.1"/>
    </source>
</evidence>
<keyword evidence="6" id="KW-1185">Reference proteome</keyword>
<dbReference type="Proteomes" id="UP000834106">
    <property type="component" value="Chromosome 1"/>
</dbReference>
<proteinExistence type="inferred from homology"/>
<organism evidence="5 6">
    <name type="scientific">Fraxinus pennsylvanica</name>
    <dbReference type="NCBI Taxonomy" id="56036"/>
    <lineage>
        <taxon>Eukaryota</taxon>
        <taxon>Viridiplantae</taxon>
        <taxon>Streptophyta</taxon>
        <taxon>Embryophyta</taxon>
        <taxon>Tracheophyta</taxon>
        <taxon>Spermatophyta</taxon>
        <taxon>Magnoliopsida</taxon>
        <taxon>eudicotyledons</taxon>
        <taxon>Gunneridae</taxon>
        <taxon>Pentapetalae</taxon>
        <taxon>asterids</taxon>
        <taxon>lamiids</taxon>
        <taxon>Lamiales</taxon>
        <taxon>Oleaceae</taxon>
        <taxon>Oleeae</taxon>
        <taxon>Fraxinus</taxon>
    </lineage>
</organism>
<protein>
    <submittedName>
        <fullName evidence="5">Uncharacterized protein</fullName>
    </submittedName>
</protein>
<evidence type="ECO:0000256" key="1">
    <source>
        <dbReference type="ARBA" id="ARBA00004245"/>
    </source>
</evidence>
<dbReference type="GO" id="GO:0000226">
    <property type="term" value="P:microtubule cytoskeleton organization"/>
    <property type="evidence" value="ECO:0007669"/>
    <property type="project" value="InterPro"/>
</dbReference>
<comment type="subcellular location">
    <subcellularLocation>
        <location evidence="1">Cytoplasm</location>
        <location evidence="1">Cytoskeleton</location>
    </subcellularLocation>
</comment>
<evidence type="ECO:0000256" key="4">
    <source>
        <dbReference type="ARBA" id="ARBA00023212"/>
    </source>
</evidence>
<keyword evidence="3" id="KW-0493">Microtubule</keyword>
<evidence type="ECO:0000256" key="3">
    <source>
        <dbReference type="ARBA" id="ARBA00022701"/>
    </source>
</evidence>
<dbReference type="GO" id="GO:0005819">
    <property type="term" value="C:spindle"/>
    <property type="evidence" value="ECO:0007669"/>
    <property type="project" value="TreeGrafter"/>
</dbReference>
<dbReference type="GO" id="GO:0008017">
    <property type="term" value="F:microtubule binding"/>
    <property type="evidence" value="ECO:0007669"/>
    <property type="project" value="InterPro"/>
</dbReference>
<evidence type="ECO:0000313" key="6">
    <source>
        <dbReference type="Proteomes" id="UP000834106"/>
    </source>
</evidence>
<dbReference type="AlphaFoldDB" id="A0AAD2DG46"/>
<comment type="similarity">
    <text evidence="2">Belongs to the MAP65/ASE1 family.</text>
</comment>
<gene>
    <name evidence="5" type="ORF">FPE_LOCUS518</name>
</gene>
<accession>A0AAD2DG46</accession>
<keyword evidence="4" id="KW-0206">Cytoskeleton</keyword>
<dbReference type="PANTHER" id="PTHR19321:SF0">
    <property type="entry name" value="65-KDA MICROTUBULE-ASSOCIATED PROTEIN 6"/>
    <property type="match status" value="1"/>
</dbReference>
<reference evidence="5" key="1">
    <citation type="submission" date="2023-05" db="EMBL/GenBank/DDBJ databases">
        <authorList>
            <person name="Huff M."/>
        </authorList>
    </citation>
    <scope>NUCLEOTIDE SEQUENCE</scope>
</reference>
<evidence type="ECO:0000256" key="2">
    <source>
        <dbReference type="ARBA" id="ARBA00006187"/>
    </source>
</evidence>
<name>A0AAD2DG46_9LAMI</name>
<sequence length="118" mass="13610">MDVANEEKAKFLMITLILGLSESAVVKPGSLSMEIIEQVSTEVERLSKLTANRMKELVMKKRLELDDICVADPCELLANIDIQMNKSKDEVWSRKEIVDKIDRWLAACDEENWLEYYT</sequence>
<keyword evidence="4" id="KW-0963">Cytoplasm</keyword>